<dbReference type="Gene3D" id="3.10.310.30">
    <property type="match status" value="1"/>
</dbReference>
<dbReference type="SUPFAM" id="SSF64182">
    <property type="entry name" value="DHH phosphoesterases"/>
    <property type="match status" value="1"/>
</dbReference>
<dbReference type="InterPro" id="IPR051319">
    <property type="entry name" value="Oligoribo/pAp-PDE_c-di-AMP_PDE"/>
</dbReference>
<name>A0A8J3A8I7_9ACTN</name>
<dbReference type="AlphaFoldDB" id="A0A8J3A8I7"/>
<dbReference type="Proteomes" id="UP000650511">
    <property type="component" value="Unassembled WGS sequence"/>
</dbReference>
<protein>
    <recommendedName>
        <fullName evidence="5">Phosphoesterase RecJ domain-containing protein</fullName>
    </recommendedName>
</protein>
<evidence type="ECO:0000313" key="3">
    <source>
        <dbReference type="EMBL" id="GGI06532.1"/>
    </source>
</evidence>
<evidence type="ECO:0000259" key="2">
    <source>
        <dbReference type="Pfam" id="PF02272"/>
    </source>
</evidence>
<dbReference type="Pfam" id="PF01368">
    <property type="entry name" value="DHH"/>
    <property type="match status" value="1"/>
</dbReference>
<dbReference type="EMBL" id="BMHA01000006">
    <property type="protein sequence ID" value="GGI06532.1"/>
    <property type="molecule type" value="Genomic_DNA"/>
</dbReference>
<proteinExistence type="predicted"/>
<dbReference type="PANTHER" id="PTHR47618">
    <property type="entry name" value="BIFUNCTIONAL OLIGORIBONUCLEASE AND PAP PHOSPHATASE NRNA"/>
    <property type="match status" value="1"/>
</dbReference>
<dbReference type="Pfam" id="PF02272">
    <property type="entry name" value="DHHA1"/>
    <property type="match status" value="1"/>
</dbReference>
<dbReference type="InterPro" id="IPR001667">
    <property type="entry name" value="DDH_dom"/>
</dbReference>
<sequence length="341" mass="35266">MTSREGPTWLEDLDPEVLDAAVQRLAACAHAGGRIVLAAHVGPDGDALGAALALHVALSGLGARTVPTVGEEPLKVPAPLADLPGVRDLVPPSALPDPADVDLLVTLDAASPARLGSISRLLDARVPTIVVDHHAASTEFGDLRLVAPRAAATVLVVDELLHRLGVPLTIELATCLYVGLVTDTGRFGHASTDRAAMEFGGRLIDVGVAHAELTRRLYGTSSLGELRLLGRALDRLAFVADVSLVHTHLTREELERTGTGLEATEALIDVVRTADVAEVALVCKPAPDGTWRASLRSHGGVDVGAVAERFGGGGHAFASGFSATGPIDDVVAAVVAALREH</sequence>
<comment type="caution">
    <text evidence="3">The sequence shown here is derived from an EMBL/GenBank/DDBJ whole genome shotgun (WGS) entry which is preliminary data.</text>
</comment>
<reference evidence="3" key="1">
    <citation type="journal article" date="2014" name="Int. J. Syst. Evol. Microbiol.">
        <title>Complete genome sequence of Corynebacterium casei LMG S-19264T (=DSM 44701T), isolated from a smear-ripened cheese.</title>
        <authorList>
            <consortium name="US DOE Joint Genome Institute (JGI-PGF)"/>
            <person name="Walter F."/>
            <person name="Albersmeier A."/>
            <person name="Kalinowski J."/>
            <person name="Ruckert C."/>
        </authorList>
    </citation>
    <scope>NUCLEOTIDE SEQUENCE</scope>
    <source>
        <strain evidence="3">CGMCC 1.14988</strain>
    </source>
</reference>
<evidence type="ECO:0000313" key="4">
    <source>
        <dbReference type="Proteomes" id="UP000650511"/>
    </source>
</evidence>
<feature type="domain" description="DDH" evidence="1">
    <location>
        <begin position="34"/>
        <end position="179"/>
    </location>
</feature>
<gene>
    <name evidence="3" type="ORF">GCM10011354_19560</name>
</gene>
<dbReference type="OrthoDB" id="9803668at2"/>
<dbReference type="RefSeq" id="WP_130650495.1">
    <property type="nucleotide sequence ID" value="NZ_BMHA01000006.1"/>
</dbReference>
<accession>A0A8J3A8I7</accession>
<dbReference type="InterPro" id="IPR003156">
    <property type="entry name" value="DHHA1_dom"/>
</dbReference>
<organism evidence="3 4">
    <name type="scientific">Egicoccus halophilus</name>
    <dbReference type="NCBI Taxonomy" id="1670830"/>
    <lineage>
        <taxon>Bacteria</taxon>
        <taxon>Bacillati</taxon>
        <taxon>Actinomycetota</taxon>
        <taxon>Nitriliruptoria</taxon>
        <taxon>Egicoccales</taxon>
        <taxon>Egicoccaceae</taxon>
        <taxon>Egicoccus</taxon>
    </lineage>
</organism>
<feature type="domain" description="DHHA1" evidence="2">
    <location>
        <begin position="267"/>
        <end position="336"/>
    </location>
</feature>
<dbReference type="Gene3D" id="3.90.1640.10">
    <property type="entry name" value="inorganic pyrophosphatase (n-terminal core)"/>
    <property type="match status" value="1"/>
</dbReference>
<keyword evidence="4" id="KW-1185">Reference proteome</keyword>
<dbReference type="PANTHER" id="PTHR47618:SF1">
    <property type="entry name" value="BIFUNCTIONAL OLIGORIBONUCLEASE AND PAP PHOSPHATASE NRNA"/>
    <property type="match status" value="1"/>
</dbReference>
<evidence type="ECO:0000259" key="1">
    <source>
        <dbReference type="Pfam" id="PF01368"/>
    </source>
</evidence>
<dbReference type="InterPro" id="IPR038763">
    <property type="entry name" value="DHH_sf"/>
</dbReference>
<reference evidence="3" key="2">
    <citation type="submission" date="2020-09" db="EMBL/GenBank/DDBJ databases">
        <authorList>
            <person name="Sun Q."/>
            <person name="Zhou Y."/>
        </authorList>
    </citation>
    <scope>NUCLEOTIDE SEQUENCE</scope>
    <source>
        <strain evidence="3">CGMCC 1.14988</strain>
    </source>
</reference>
<evidence type="ECO:0008006" key="5">
    <source>
        <dbReference type="Google" id="ProtNLM"/>
    </source>
</evidence>
<dbReference type="GO" id="GO:0003676">
    <property type="term" value="F:nucleic acid binding"/>
    <property type="evidence" value="ECO:0007669"/>
    <property type="project" value="InterPro"/>
</dbReference>